<gene>
    <name evidence="2" type="ORF">FCALED_LOCUS6689</name>
</gene>
<dbReference type="AlphaFoldDB" id="A0A9N9BFA7"/>
<dbReference type="EMBL" id="CAJVPQ010001642">
    <property type="protein sequence ID" value="CAG8562742.1"/>
    <property type="molecule type" value="Genomic_DNA"/>
</dbReference>
<dbReference type="Proteomes" id="UP000789570">
    <property type="component" value="Unassembled WGS sequence"/>
</dbReference>
<proteinExistence type="predicted"/>
<organism evidence="2 3">
    <name type="scientific">Funneliformis caledonium</name>
    <dbReference type="NCBI Taxonomy" id="1117310"/>
    <lineage>
        <taxon>Eukaryota</taxon>
        <taxon>Fungi</taxon>
        <taxon>Fungi incertae sedis</taxon>
        <taxon>Mucoromycota</taxon>
        <taxon>Glomeromycotina</taxon>
        <taxon>Glomeromycetes</taxon>
        <taxon>Glomerales</taxon>
        <taxon>Glomeraceae</taxon>
        <taxon>Funneliformis</taxon>
    </lineage>
</organism>
<protein>
    <submittedName>
        <fullName evidence="2">11857_t:CDS:1</fullName>
    </submittedName>
</protein>
<dbReference type="OrthoDB" id="2428093at2759"/>
<accession>A0A9N9BFA7</accession>
<sequence length="420" mass="48911">KPNEDYYIKEIKSLKKEIKTLKDEKDKEFKSFKDKSDREIKSLKHECDKHKTDYNKLLTEHNNNVVLFNKEYEAQKTRYEMALANWRENYDHLNEQLNNKRKEYNKLSQTNDALREEASQYQSALGDAKNYRLGDNDANNPTQLTKDIEIIQDSISIFCKLKGGVDINEQQLTVLLEKYKCNIEEPGDKVLLKAALQRYIIETIIKKTEEYLKKELTPDEKNKHIELEVINSTFNYLTTIKQLIYTRKGTDEVSTAAPTKIRQLVTAVLGDRGFCLDNDGKEHEFVQELKIEIIEIMNGLRTIKKDDKRKENEELAAEIIRNVIKMFIFRIKVLEPPGEIEWIDNGAKIDPTTMEIGNLEDDDHEDYTVNLCSFPLIGVSLNSEKDRKVLVPAKIIAIKPPKAEQTTMNKFKNIIFKNTQ</sequence>
<evidence type="ECO:0000256" key="1">
    <source>
        <dbReference type="SAM" id="Coils"/>
    </source>
</evidence>
<evidence type="ECO:0000313" key="2">
    <source>
        <dbReference type="EMBL" id="CAG8562742.1"/>
    </source>
</evidence>
<evidence type="ECO:0000313" key="3">
    <source>
        <dbReference type="Proteomes" id="UP000789570"/>
    </source>
</evidence>
<keyword evidence="3" id="KW-1185">Reference proteome</keyword>
<reference evidence="2" key="1">
    <citation type="submission" date="2021-06" db="EMBL/GenBank/DDBJ databases">
        <authorList>
            <person name="Kallberg Y."/>
            <person name="Tangrot J."/>
            <person name="Rosling A."/>
        </authorList>
    </citation>
    <scope>NUCLEOTIDE SEQUENCE</scope>
    <source>
        <strain evidence="2">UK204</strain>
    </source>
</reference>
<name>A0A9N9BFA7_9GLOM</name>
<feature type="non-terminal residue" evidence="2">
    <location>
        <position position="1"/>
    </location>
</feature>
<comment type="caution">
    <text evidence="2">The sequence shown here is derived from an EMBL/GenBank/DDBJ whole genome shotgun (WGS) entry which is preliminary data.</text>
</comment>
<keyword evidence="1" id="KW-0175">Coiled coil</keyword>
<feature type="coiled-coil region" evidence="1">
    <location>
        <begin position="4"/>
        <end position="124"/>
    </location>
</feature>